<evidence type="ECO:0000256" key="3">
    <source>
        <dbReference type="ARBA" id="ARBA00023002"/>
    </source>
</evidence>
<dbReference type="InterPro" id="IPR013785">
    <property type="entry name" value="Aldolase_TIM"/>
</dbReference>
<protein>
    <submittedName>
        <fullName evidence="6">Unannotated protein</fullName>
    </submittedName>
</protein>
<dbReference type="AlphaFoldDB" id="A0A6J7FZE4"/>
<accession>A0A6J7FZE4</accession>
<gene>
    <name evidence="6" type="ORF">UFOPK3564_00573</name>
</gene>
<evidence type="ECO:0000259" key="5">
    <source>
        <dbReference type="Pfam" id="PF00724"/>
    </source>
</evidence>
<reference evidence="6" key="1">
    <citation type="submission" date="2020-05" db="EMBL/GenBank/DDBJ databases">
        <authorList>
            <person name="Chiriac C."/>
            <person name="Salcher M."/>
            <person name="Ghai R."/>
            <person name="Kavagutti S V."/>
        </authorList>
    </citation>
    <scope>NUCLEOTIDE SEQUENCE</scope>
</reference>
<evidence type="ECO:0000256" key="2">
    <source>
        <dbReference type="ARBA" id="ARBA00005979"/>
    </source>
</evidence>
<comment type="similarity">
    <text evidence="2">Belongs to the NADH:flavin oxidoreductase/NADH oxidase family.</text>
</comment>
<dbReference type="PANTHER" id="PTHR22893">
    <property type="entry name" value="NADH OXIDOREDUCTASE-RELATED"/>
    <property type="match status" value="1"/>
</dbReference>
<evidence type="ECO:0000256" key="1">
    <source>
        <dbReference type="ARBA" id="ARBA00001917"/>
    </source>
</evidence>
<dbReference type="GO" id="GO:0005829">
    <property type="term" value="C:cytosol"/>
    <property type="evidence" value="ECO:0007669"/>
    <property type="project" value="UniProtKB-ARBA"/>
</dbReference>
<evidence type="ECO:0000256" key="4">
    <source>
        <dbReference type="SAM" id="MobiDB-lite"/>
    </source>
</evidence>
<dbReference type="Pfam" id="PF00724">
    <property type="entry name" value="Oxidored_FMN"/>
    <property type="match status" value="1"/>
</dbReference>
<dbReference type="SUPFAM" id="SSF51395">
    <property type="entry name" value="FMN-linked oxidoreductases"/>
    <property type="match status" value="1"/>
</dbReference>
<dbReference type="CDD" id="cd02933">
    <property type="entry name" value="OYE_like_FMN"/>
    <property type="match status" value="1"/>
</dbReference>
<dbReference type="PANTHER" id="PTHR22893:SF91">
    <property type="entry name" value="NADPH DEHYDROGENASE 2-RELATED"/>
    <property type="match status" value="1"/>
</dbReference>
<dbReference type="GO" id="GO:0010181">
    <property type="term" value="F:FMN binding"/>
    <property type="evidence" value="ECO:0007669"/>
    <property type="project" value="InterPro"/>
</dbReference>
<comment type="cofactor">
    <cofactor evidence="1">
        <name>FMN</name>
        <dbReference type="ChEBI" id="CHEBI:58210"/>
    </cofactor>
</comment>
<feature type="domain" description="NADH:flavin oxidoreductase/NADH oxidase N-terminal" evidence="5">
    <location>
        <begin position="6"/>
        <end position="335"/>
    </location>
</feature>
<organism evidence="6">
    <name type="scientific">freshwater metagenome</name>
    <dbReference type="NCBI Taxonomy" id="449393"/>
    <lineage>
        <taxon>unclassified sequences</taxon>
        <taxon>metagenomes</taxon>
        <taxon>ecological metagenomes</taxon>
    </lineage>
</organism>
<feature type="region of interest" description="Disordered" evidence="4">
    <location>
        <begin position="325"/>
        <end position="361"/>
    </location>
</feature>
<dbReference type="FunFam" id="3.20.20.70:FF:000059">
    <property type="entry name" value="N-ethylmaleimide reductase, FMN-linked"/>
    <property type="match status" value="1"/>
</dbReference>
<dbReference type="InterPro" id="IPR001155">
    <property type="entry name" value="OxRdtase_FMN_N"/>
</dbReference>
<dbReference type="EMBL" id="CAFBMK010000020">
    <property type="protein sequence ID" value="CAB4901051.1"/>
    <property type="molecule type" value="Genomic_DNA"/>
</dbReference>
<dbReference type="Gene3D" id="3.20.20.70">
    <property type="entry name" value="Aldolase class I"/>
    <property type="match status" value="1"/>
</dbReference>
<proteinExistence type="inferred from homology"/>
<dbReference type="InterPro" id="IPR045247">
    <property type="entry name" value="Oye-like"/>
</dbReference>
<evidence type="ECO:0000313" key="6">
    <source>
        <dbReference type="EMBL" id="CAB4901051.1"/>
    </source>
</evidence>
<keyword evidence="3" id="KW-0560">Oxidoreductase</keyword>
<name>A0A6J7FZE4_9ZZZZ</name>
<sequence>MPYDHLFSPLSAPGLELPHRIALAPLTRNRAVGTVPAEINAEYYGQRATAAITISEGSSPAGVGHGYLDIAGVHTDEQQAGWKHVADRVHAEGGRLWVQLMHCGRVAHPRFTDGVTPVAPSSVLAQGEVWTPEGQTPFVVPRAFETDELEGLKQDYVQAAERIVAAGGDGIELHAANGYLLHQFLGTNTNTRTDGYGTDAAGRVRFVVEVAKATAEAIGAEKVGIRISPEHPFNDMQDEGWEETYDLLLRELAPIGLAYLHVLEPAPDEALPKTRFARERWTGTLIGNRGFGEAYDYARADELIADGTLDLIAVGRDFLANPDLPERLKQGAELNTPDEDTFYSRGPEGYTDYPTLAQSQA</sequence>
<dbReference type="GO" id="GO:0016628">
    <property type="term" value="F:oxidoreductase activity, acting on the CH-CH group of donors, NAD or NADP as acceptor"/>
    <property type="evidence" value="ECO:0007669"/>
    <property type="project" value="UniProtKB-ARBA"/>
</dbReference>